<name>A0A9N9SQG1_DIABA</name>
<evidence type="ECO:0000259" key="8">
    <source>
        <dbReference type="PROSITE" id="PS50053"/>
    </source>
</evidence>
<dbReference type="InterPro" id="IPR001394">
    <property type="entry name" value="Peptidase_C19_UCH"/>
</dbReference>
<comment type="similarity">
    <text evidence="2">Belongs to the peptidase C19 family. USP14/UBP6 subfamily.</text>
</comment>
<proteinExistence type="inferred from homology"/>
<evidence type="ECO:0000256" key="1">
    <source>
        <dbReference type="ARBA" id="ARBA00000707"/>
    </source>
</evidence>
<sequence length="489" mass="55385">MPQYKIKVKWGKESYPDIEVNTEEPPLLFKAQLFALTGVQPERQKVMIKGVTLKDSDWNNFKLKDGVTILLMGSKEEDVPKEPVEKTVFMEDMNESELATALDLPAGLTNLGNTCYMNATVQCLKVVPELREALQSYQEAIKLTGSNVVPAQSITAALRDLYTNMDKGNTVPPILLLQVLHMAFPRFAEKNEHGTLSQQDANECWTEMVRMLQQKLPARKNGGASAEQFKSFIDQFFGGTFDVELKCVEAEDEPVSKSKEQFLQLSCFISQDVRYMHSGLKNKLQEQITKNSSMLDRDAVYTKTSKISRLPAYLTVQFVRFYYKEKESINAKILKDVKFPLDFDAYDLCSPQLQEKLAPMRAKFKEFEDAQVERASKEKDKAVQGDSKEVKKYAPYSFEDDLGSNNSGYYTLQAVLTHRGRSSSSGHYVGWVRQSGDKWIMCDDDNVSPVTTEDILKLSGGGDWHCAYVLLYGPRLLEISSTDEKMVTE</sequence>
<dbReference type="PROSITE" id="PS00299">
    <property type="entry name" value="UBIQUITIN_1"/>
    <property type="match status" value="1"/>
</dbReference>
<dbReference type="InterPro" id="IPR028889">
    <property type="entry name" value="USP"/>
</dbReference>
<dbReference type="GO" id="GO:0043161">
    <property type="term" value="P:proteasome-mediated ubiquitin-dependent protein catabolic process"/>
    <property type="evidence" value="ECO:0007669"/>
    <property type="project" value="InterPro"/>
</dbReference>
<evidence type="ECO:0000256" key="4">
    <source>
        <dbReference type="ARBA" id="ARBA00022786"/>
    </source>
</evidence>
<dbReference type="PANTHER" id="PTHR43982:SF1">
    <property type="entry name" value="UBIQUITIN CARBOXYL-TERMINAL HYDROLASE 14"/>
    <property type="match status" value="1"/>
</dbReference>
<dbReference type="SMART" id="SM00213">
    <property type="entry name" value="UBQ"/>
    <property type="match status" value="1"/>
</dbReference>
<dbReference type="InterPro" id="IPR038765">
    <property type="entry name" value="Papain-like_cys_pep_sf"/>
</dbReference>
<dbReference type="GO" id="GO:0070628">
    <property type="term" value="F:proteasome binding"/>
    <property type="evidence" value="ECO:0007669"/>
    <property type="project" value="TreeGrafter"/>
</dbReference>
<dbReference type="Gene3D" id="3.90.70.10">
    <property type="entry name" value="Cysteine proteinases"/>
    <property type="match status" value="1"/>
</dbReference>
<evidence type="ECO:0000256" key="6">
    <source>
        <dbReference type="ARBA" id="ARBA00022807"/>
    </source>
</evidence>
<dbReference type="PROSITE" id="PS00973">
    <property type="entry name" value="USP_2"/>
    <property type="match status" value="1"/>
</dbReference>
<keyword evidence="11" id="KW-1185">Reference proteome</keyword>
<evidence type="ECO:0000259" key="9">
    <source>
        <dbReference type="PROSITE" id="PS50235"/>
    </source>
</evidence>
<evidence type="ECO:0000256" key="5">
    <source>
        <dbReference type="ARBA" id="ARBA00022801"/>
    </source>
</evidence>
<dbReference type="InterPro" id="IPR044635">
    <property type="entry name" value="UBP14-like"/>
</dbReference>
<feature type="domain" description="Ubiquitin-like" evidence="8">
    <location>
        <begin position="4"/>
        <end position="78"/>
    </location>
</feature>
<dbReference type="InterPro" id="IPR018200">
    <property type="entry name" value="USP_CS"/>
</dbReference>
<dbReference type="PROSITE" id="PS50053">
    <property type="entry name" value="UBIQUITIN_2"/>
    <property type="match status" value="1"/>
</dbReference>
<dbReference type="CDD" id="cd16104">
    <property type="entry name" value="Ubl_USP14_like"/>
    <property type="match status" value="1"/>
</dbReference>
<evidence type="ECO:0000313" key="11">
    <source>
        <dbReference type="Proteomes" id="UP001153709"/>
    </source>
</evidence>
<dbReference type="EC" id="3.4.19.12" evidence="7"/>
<keyword evidence="5 7" id="KW-0378">Hydrolase</keyword>
<evidence type="ECO:0000256" key="2">
    <source>
        <dbReference type="ARBA" id="ARBA00008739"/>
    </source>
</evidence>
<gene>
    <name evidence="10" type="ORF">DIABBA_LOCUS1325</name>
</gene>
<dbReference type="SUPFAM" id="SSF54236">
    <property type="entry name" value="Ubiquitin-like"/>
    <property type="match status" value="1"/>
</dbReference>
<keyword evidence="6 7" id="KW-0788">Thiol protease</keyword>
<dbReference type="FunFam" id="3.10.20.90:FF:000119">
    <property type="entry name" value="Ubiquitin carboxyl-terminal hydrolase 14"/>
    <property type="match status" value="1"/>
</dbReference>
<dbReference type="FunFam" id="3.90.70.10:FF:000032">
    <property type="entry name" value="Ubiquitin carboxyl-terminal hydrolase 14"/>
    <property type="match status" value="1"/>
</dbReference>
<dbReference type="PANTHER" id="PTHR43982">
    <property type="entry name" value="UBIQUITIN CARBOXYL-TERMINAL HYDROLASE"/>
    <property type="match status" value="1"/>
</dbReference>
<dbReference type="OrthoDB" id="333239at2759"/>
<reference evidence="10" key="1">
    <citation type="submission" date="2022-01" db="EMBL/GenBank/DDBJ databases">
        <authorList>
            <person name="King R."/>
        </authorList>
    </citation>
    <scope>NUCLEOTIDE SEQUENCE</scope>
</reference>
<feature type="domain" description="USP" evidence="9">
    <location>
        <begin position="106"/>
        <end position="475"/>
    </location>
</feature>
<accession>A0A9N9SQG1</accession>
<keyword evidence="4 7" id="KW-0833">Ubl conjugation pathway</keyword>
<organism evidence="10 11">
    <name type="scientific">Diabrotica balteata</name>
    <name type="common">Banded cucumber beetle</name>
    <dbReference type="NCBI Taxonomy" id="107213"/>
    <lineage>
        <taxon>Eukaryota</taxon>
        <taxon>Metazoa</taxon>
        <taxon>Ecdysozoa</taxon>
        <taxon>Arthropoda</taxon>
        <taxon>Hexapoda</taxon>
        <taxon>Insecta</taxon>
        <taxon>Pterygota</taxon>
        <taxon>Neoptera</taxon>
        <taxon>Endopterygota</taxon>
        <taxon>Coleoptera</taxon>
        <taxon>Polyphaga</taxon>
        <taxon>Cucujiformia</taxon>
        <taxon>Chrysomeloidea</taxon>
        <taxon>Chrysomelidae</taxon>
        <taxon>Galerucinae</taxon>
        <taxon>Diabroticina</taxon>
        <taxon>Diabroticites</taxon>
        <taxon>Diabrotica</taxon>
    </lineage>
</organism>
<evidence type="ECO:0000256" key="3">
    <source>
        <dbReference type="ARBA" id="ARBA00022670"/>
    </source>
</evidence>
<dbReference type="PROSITE" id="PS50235">
    <property type="entry name" value="USP_3"/>
    <property type="match status" value="1"/>
</dbReference>
<dbReference type="EMBL" id="OU898276">
    <property type="protein sequence ID" value="CAG9827318.1"/>
    <property type="molecule type" value="Genomic_DNA"/>
</dbReference>
<dbReference type="Pfam" id="PF00443">
    <property type="entry name" value="UCH"/>
    <property type="match status" value="1"/>
</dbReference>
<dbReference type="CDD" id="cd02657">
    <property type="entry name" value="Peptidase_C19A"/>
    <property type="match status" value="1"/>
</dbReference>
<dbReference type="PROSITE" id="PS00972">
    <property type="entry name" value="USP_1"/>
    <property type="match status" value="1"/>
</dbReference>
<dbReference type="GO" id="GO:0016579">
    <property type="term" value="P:protein deubiquitination"/>
    <property type="evidence" value="ECO:0007669"/>
    <property type="project" value="InterPro"/>
</dbReference>
<dbReference type="Proteomes" id="UP001153709">
    <property type="component" value="Chromosome 1"/>
</dbReference>
<dbReference type="GO" id="GO:0061136">
    <property type="term" value="P:regulation of proteasomal protein catabolic process"/>
    <property type="evidence" value="ECO:0007669"/>
    <property type="project" value="TreeGrafter"/>
</dbReference>
<dbReference type="GO" id="GO:0004843">
    <property type="term" value="F:cysteine-type deubiquitinase activity"/>
    <property type="evidence" value="ECO:0007669"/>
    <property type="project" value="UniProtKB-UniRule"/>
</dbReference>
<dbReference type="InterPro" id="IPR019954">
    <property type="entry name" value="Ubiquitin_CS"/>
</dbReference>
<keyword evidence="3 7" id="KW-0645">Protease</keyword>
<dbReference type="SUPFAM" id="SSF54001">
    <property type="entry name" value="Cysteine proteinases"/>
    <property type="match status" value="1"/>
</dbReference>
<dbReference type="InterPro" id="IPR000626">
    <property type="entry name" value="Ubiquitin-like_dom"/>
</dbReference>
<protein>
    <recommendedName>
        <fullName evidence="7">Ubiquitin carboxyl-terminal hydrolase</fullName>
        <ecNumber evidence="7">3.4.19.12</ecNumber>
    </recommendedName>
</protein>
<evidence type="ECO:0000256" key="7">
    <source>
        <dbReference type="RuleBase" id="RU366025"/>
    </source>
</evidence>
<dbReference type="AlphaFoldDB" id="A0A9N9SQG1"/>
<comment type="catalytic activity">
    <reaction evidence="1 7">
        <text>Thiol-dependent hydrolysis of ester, thioester, amide, peptide and isopeptide bonds formed by the C-terminal Gly of ubiquitin (a 76-residue protein attached to proteins as an intracellular targeting signal).</text>
        <dbReference type="EC" id="3.4.19.12"/>
    </reaction>
</comment>
<dbReference type="InterPro" id="IPR029071">
    <property type="entry name" value="Ubiquitin-like_domsf"/>
</dbReference>
<dbReference type="Gene3D" id="3.10.20.90">
    <property type="entry name" value="Phosphatidylinositol 3-kinase Catalytic Subunit, Chain A, domain 1"/>
    <property type="match status" value="1"/>
</dbReference>
<evidence type="ECO:0000313" key="10">
    <source>
        <dbReference type="EMBL" id="CAG9827318.1"/>
    </source>
</evidence>